<dbReference type="EMBL" id="AVOT02089510">
    <property type="protein sequence ID" value="MBW0572120.1"/>
    <property type="molecule type" value="Genomic_DNA"/>
</dbReference>
<evidence type="ECO:0000256" key="1">
    <source>
        <dbReference type="ARBA" id="ARBA00022741"/>
    </source>
</evidence>
<keyword evidence="5" id="KW-1185">Reference proteome</keyword>
<keyword evidence="1" id="KW-0547">Nucleotide-binding</keyword>
<dbReference type="GO" id="GO:0005524">
    <property type="term" value="F:ATP binding"/>
    <property type="evidence" value="ECO:0007669"/>
    <property type="project" value="InterPro"/>
</dbReference>
<feature type="domain" description="SNF2 N-terminal" evidence="3">
    <location>
        <begin position="43"/>
        <end position="124"/>
    </location>
</feature>
<dbReference type="InterPro" id="IPR038718">
    <property type="entry name" value="SNF2-like_sf"/>
</dbReference>
<proteinExistence type="predicted"/>
<evidence type="ECO:0000313" key="4">
    <source>
        <dbReference type="EMBL" id="MBW0572120.1"/>
    </source>
</evidence>
<gene>
    <name evidence="4" type="ORF">O181_111835</name>
</gene>
<accession>A0A9Q3PSW9</accession>
<evidence type="ECO:0000256" key="2">
    <source>
        <dbReference type="ARBA" id="ARBA00022840"/>
    </source>
</evidence>
<comment type="caution">
    <text evidence="4">The sequence shown here is derived from an EMBL/GenBank/DDBJ whole genome shotgun (WGS) entry which is preliminary data.</text>
</comment>
<dbReference type="OrthoDB" id="448448at2759"/>
<evidence type="ECO:0000313" key="5">
    <source>
        <dbReference type="Proteomes" id="UP000765509"/>
    </source>
</evidence>
<organism evidence="4 5">
    <name type="scientific">Austropuccinia psidii MF-1</name>
    <dbReference type="NCBI Taxonomy" id="1389203"/>
    <lineage>
        <taxon>Eukaryota</taxon>
        <taxon>Fungi</taxon>
        <taxon>Dikarya</taxon>
        <taxon>Basidiomycota</taxon>
        <taxon>Pucciniomycotina</taxon>
        <taxon>Pucciniomycetes</taxon>
        <taxon>Pucciniales</taxon>
        <taxon>Sphaerophragmiaceae</taxon>
        <taxon>Austropuccinia</taxon>
    </lineage>
</organism>
<name>A0A9Q3PSW9_9BASI</name>
<dbReference type="Gene3D" id="3.40.50.10810">
    <property type="entry name" value="Tandem AAA-ATPase domain"/>
    <property type="match status" value="1"/>
</dbReference>
<dbReference type="Proteomes" id="UP000765509">
    <property type="component" value="Unassembled WGS sequence"/>
</dbReference>
<dbReference type="InterPro" id="IPR000330">
    <property type="entry name" value="SNF2_N"/>
</dbReference>
<dbReference type="Pfam" id="PF00176">
    <property type="entry name" value="SNF2-rel_dom"/>
    <property type="match status" value="1"/>
</dbReference>
<dbReference type="AlphaFoldDB" id="A0A9Q3PSW9"/>
<sequence length="143" mass="15829">MPPSYPAIFSLTSKQKFIQLPSGSDLPMMTPPHSIIQTHFLPHQKTRLAFLWEQKIPNGQSSHNLWAPSPPRSTFNARHIITDKVISSFESLLPNTPLGGLLVDDMGLGRTIQAMALIGTSKERLITNPQCSTPTLVNYQLAI</sequence>
<reference evidence="4" key="1">
    <citation type="submission" date="2021-03" db="EMBL/GenBank/DDBJ databases">
        <title>Draft genome sequence of rust myrtle Austropuccinia psidii MF-1, a brazilian biotype.</title>
        <authorList>
            <person name="Quecine M.C."/>
            <person name="Pachon D.M.R."/>
            <person name="Bonatelli M.L."/>
            <person name="Correr F.H."/>
            <person name="Franceschini L.M."/>
            <person name="Leite T.F."/>
            <person name="Margarido G.R.A."/>
            <person name="Almeida C.A."/>
            <person name="Ferrarezi J.A."/>
            <person name="Labate C.A."/>
        </authorList>
    </citation>
    <scope>NUCLEOTIDE SEQUENCE</scope>
    <source>
        <strain evidence="4">MF-1</strain>
    </source>
</reference>
<protein>
    <recommendedName>
        <fullName evidence="3">SNF2 N-terminal domain-containing protein</fullName>
    </recommendedName>
</protein>
<evidence type="ECO:0000259" key="3">
    <source>
        <dbReference type="Pfam" id="PF00176"/>
    </source>
</evidence>
<keyword evidence="2" id="KW-0067">ATP-binding</keyword>